<protein>
    <submittedName>
        <fullName evidence="2">Uncharacterized protein</fullName>
    </submittedName>
</protein>
<evidence type="ECO:0000313" key="3">
    <source>
        <dbReference type="Proteomes" id="UP000002985"/>
    </source>
</evidence>
<feature type="transmembrane region" description="Helical" evidence="1">
    <location>
        <begin position="25"/>
        <end position="43"/>
    </location>
</feature>
<accession>I3IK33</accession>
<keyword evidence="1" id="KW-1133">Transmembrane helix</keyword>
<reference evidence="2 3" key="1">
    <citation type="journal article" date="2012" name="FEBS Lett.">
        <title>Anammox organism KSU-1 expresses a NirK-type copper-containing nitrite reductase instead of a NirS-type with cytochrome cd1.</title>
        <authorList>
            <person name="Hira D."/>
            <person name="Toh H."/>
            <person name="Migita C.T."/>
            <person name="Okubo H."/>
            <person name="Nishiyama T."/>
            <person name="Hattori M."/>
            <person name="Furukawa K."/>
            <person name="Fujii T."/>
        </authorList>
    </citation>
    <scope>NUCLEOTIDE SEQUENCE [LARGE SCALE GENOMIC DNA]</scope>
</reference>
<evidence type="ECO:0000256" key="1">
    <source>
        <dbReference type="SAM" id="Phobius"/>
    </source>
</evidence>
<proteinExistence type="predicted"/>
<evidence type="ECO:0000313" key="2">
    <source>
        <dbReference type="EMBL" id="GAB62078.1"/>
    </source>
</evidence>
<gene>
    <name evidence="2" type="ORF">KSU1_C0482</name>
</gene>
<keyword evidence="1" id="KW-0812">Transmembrane</keyword>
<name>I3IK33_9BACT</name>
<dbReference type="STRING" id="247490.KSU1_C0482"/>
<comment type="caution">
    <text evidence="2">The sequence shown here is derived from an EMBL/GenBank/DDBJ whole genome shotgun (WGS) entry which is preliminary data.</text>
</comment>
<dbReference type="AlphaFoldDB" id="I3IK33"/>
<dbReference type="EMBL" id="BAFH01000003">
    <property type="protein sequence ID" value="GAB62078.1"/>
    <property type="molecule type" value="Genomic_DNA"/>
</dbReference>
<dbReference type="Proteomes" id="UP000002985">
    <property type="component" value="Unassembled WGS sequence"/>
</dbReference>
<keyword evidence="3" id="KW-1185">Reference proteome</keyword>
<sequence>MTLTDIMGFPVVYLFIVEASEIERQLSWVPLLNAALLVFFILFQRRRCKNMI</sequence>
<organism evidence="2 3">
    <name type="scientific">Candidatus Jettenia caeni</name>
    <dbReference type="NCBI Taxonomy" id="247490"/>
    <lineage>
        <taxon>Bacteria</taxon>
        <taxon>Pseudomonadati</taxon>
        <taxon>Planctomycetota</taxon>
        <taxon>Candidatus Brocadiia</taxon>
        <taxon>Candidatus Brocadiales</taxon>
        <taxon>Candidatus Brocadiaceae</taxon>
        <taxon>Candidatus Jettenia</taxon>
    </lineage>
</organism>
<keyword evidence="1" id="KW-0472">Membrane</keyword>